<dbReference type="AlphaFoldDB" id="A0AA36FXD9"/>
<keyword evidence="3" id="KW-1185">Reference proteome</keyword>
<dbReference type="HAMAP" id="MF_00634">
    <property type="entry name" value="UPF0235"/>
    <property type="match status" value="1"/>
</dbReference>
<feature type="non-terminal residue" evidence="2">
    <location>
        <position position="282"/>
    </location>
</feature>
<dbReference type="SMART" id="SM01152">
    <property type="entry name" value="DUF167"/>
    <property type="match status" value="1"/>
</dbReference>
<dbReference type="PANTHER" id="PTHR13420">
    <property type="entry name" value="UPF0235 PROTEIN C15ORF40"/>
    <property type="match status" value="1"/>
</dbReference>
<dbReference type="EMBL" id="CATQJA010002569">
    <property type="protein sequence ID" value="CAJ0571543.1"/>
    <property type="molecule type" value="Genomic_DNA"/>
</dbReference>
<dbReference type="SUPFAM" id="SSF69786">
    <property type="entry name" value="YggU-like"/>
    <property type="match status" value="1"/>
</dbReference>
<evidence type="ECO:0000313" key="3">
    <source>
        <dbReference type="Proteomes" id="UP001177023"/>
    </source>
</evidence>
<evidence type="ECO:0000256" key="1">
    <source>
        <dbReference type="ARBA" id="ARBA00010364"/>
    </source>
</evidence>
<dbReference type="NCBIfam" id="TIGR00251">
    <property type="entry name" value="DUF167 family protein"/>
    <property type="match status" value="1"/>
</dbReference>
<dbReference type="Pfam" id="PF02594">
    <property type="entry name" value="DUF167"/>
    <property type="match status" value="1"/>
</dbReference>
<name>A0AA36FXD9_9BILA</name>
<accession>A0AA36FXD9</accession>
<reference evidence="2" key="1">
    <citation type="submission" date="2023-06" db="EMBL/GenBank/DDBJ databases">
        <authorList>
            <person name="Delattre M."/>
        </authorList>
    </citation>
    <scope>NUCLEOTIDE SEQUENCE</scope>
    <source>
        <strain evidence="2">AF72</strain>
    </source>
</reference>
<dbReference type="Proteomes" id="UP001177023">
    <property type="component" value="Unassembled WGS sequence"/>
</dbReference>
<proteinExistence type="inferred from homology"/>
<protein>
    <submittedName>
        <fullName evidence="2">Uncharacterized protein</fullName>
    </submittedName>
</protein>
<organism evidence="2 3">
    <name type="scientific">Mesorhabditis spiculigera</name>
    <dbReference type="NCBI Taxonomy" id="96644"/>
    <lineage>
        <taxon>Eukaryota</taxon>
        <taxon>Metazoa</taxon>
        <taxon>Ecdysozoa</taxon>
        <taxon>Nematoda</taxon>
        <taxon>Chromadorea</taxon>
        <taxon>Rhabditida</taxon>
        <taxon>Rhabditina</taxon>
        <taxon>Rhabditomorpha</taxon>
        <taxon>Rhabditoidea</taxon>
        <taxon>Rhabditidae</taxon>
        <taxon>Mesorhabditinae</taxon>
        <taxon>Mesorhabditis</taxon>
    </lineage>
</organism>
<dbReference type="InterPro" id="IPR036591">
    <property type="entry name" value="YggU-like_sf"/>
</dbReference>
<gene>
    <name evidence="2" type="ORF">MSPICULIGERA_LOCUS9947</name>
</gene>
<comment type="caution">
    <text evidence="2">The sequence shown here is derived from an EMBL/GenBank/DDBJ whole genome shotgun (WGS) entry which is preliminary data.</text>
</comment>
<dbReference type="Gene3D" id="3.30.1200.10">
    <property type="entry name" value="YggU-like"/>
    <property type="match status" value="1"/>
</dbReference>
<sequence length="282" mass="30479">MAPGKSRQKDGKAGDVAAKDEAALALRKDGSIEIRVHAKPGAKVSKVTDVGAEQIGVSIAAPPRDGEANEELIRHLRQVLGVAKSEINFDKGAKSRSKVIVVSSKQQLTIEQSHIPPALPMLLLSLLAVYFQTIPSSTAVDDQGCSGCSAYQCIEKEASCGPRGYPIGFGWRNCRVFEDPVIRSRFTPAGVEWANCTAKCLIDALQQFITAEPGATCDRISSRAYSSHVGCYIQCGFCSICADNKWALARAYNYGDFFSFRALQQIWSIAKECGPFACFCKG</sequence>
<dbReference type="GO" id="GO:0005737">
    <property type="term" value="C:cytoplasm"/>
    <property type="evidence" value="ECO:0007669"/>
    <property type="project" value="TreeGrafter"/>
</dbReference>
<evidence type="ECO:0000313" key="2">
    <source>
        <dbReference type="EMBL" id="CAJ0571543.1"/>
    </source>
</evidence>
<comment type="similarity">
    <text evidence="1">Belongs to the UPF0235 family.</text>
</comment>
<dbReference type="InterPro" id="IPR003746">
    <property type="entry name" value="DUF167"/>
</dbReference>
<dbReference type="PANTHER" id="PTHR13420:SF7">
    <property type="entry name" value="UPF0235 PROTEIN C15ORF40"/>
    <property type="match status" value="1"/>
</dbReference>